<protein>
    <submittedName>
        <fullName evidence="10">Penicillin-insensitive murein endopeptidase</fullName>
    </submittedName>
</protein>
<name>A0A8J8MSV6_9RHOB</name>
<proteinExistence type="predicted"/>
<dbReference type="Gene3D" id="3.30.1380.10">
    <property type="match status" value="1"/>
</dbReference>
<evidence type="ECO:0000256" key="9">
    <source>
        <dbReference type="SAM" id="SignalP"/>
    </source>
</evidence>
<evidence type="ECO:0000256" key="1">
    <source>
        <dbReference type="ARBA" id="ARBA00022670"/>
    </source>
</evidence>
<dbReference type="EMBL" id="CP047289">
    <property type="protein sequence ID" value="QUS36106.1"/>
    <property type="molecule type" value="Genomic_DNA"/>
</dbReference>
<dbReference type="GO" id="GO:0030288">
    <property type="term" value="C:outer membrane-bounded periplasmic space"/>
    <property type="evidence" value="ECO:0007669"/>
    <property type="project" value="InterPro"/>
</dbReference>
<keyword evidence="2" id="KW-0479">Metal-binding</keyword>
<accession>A0A8J8MSV6</accession>
<keyword evidence="7" id="KW-0482">Metalloprotease</keyword>
<evidence type="ECO:0000256" key="8">
    <source>
        <dbReference type="PIRSR" id="PIRSR018455-2"/>
    </source>
</evidence>
<dbReference type="NCBIfam" id="NF006947">
    <property type="entry name" value="PRK09429.1"/>
    <property type="match status" value="1"/>
</dbReference>
<dbReference type="GO" id="GO:0006508">
    <property type="term" value="P:proteolysis"/>
    <property type="evidence" value="ECO:0007669"/>
    <property type="project" value="UniProtKB-KW"/>
</dbReference>
<sequence length="292" mass="31147">MIPLLAAALSVALSLPAAAQTLASEAFAAAARPTSGPAHAIGGYSRGCATGLQPLAETGPTWQVMRTSRNRNWGQPETIRFLQDLSVAATKVGWRGIYIGDIAQPRGGPAPSGHASHQTGLDADVWLRPPTSLTLSRAAREDLPFVSVRTADQREVNANWTPAHQALLRAAASDPRVDRIFVAAAIKIAMCRTATPADTPWLQKIRPEVGHDSHFHVRLKCPAGDTLCETQTPTVAELSKGGNGCDATLQWWVTDFLEPPAADGPAAPARKHPRQYTLADLPAQCSDVLRAR</sequence>
<evidence type="ECO:0000256" key="5">
    <source>
        <dbReference type="ARBA" id="ARBA00022801"/>
    </source>
</evidence>
<evidence type="ECO:0000256" key="4">
    <source>
        <dbReference type="ARBA" id="ARBA00022764"/>
    </source>
</evidence>
<keyword evidence="3 9" id="KW-0732">Signal</keyword>
<dbReference type="GO" id="GO:0004252">
    <property type="term" value="F:serine-type endopeptidase activity"/>
    <property type="evidence" value="ECO:0007669"/>
    <property type="project" value="InterPro"/>
</dbReference>
<evidence type="ECO:0000256" key="3">
    <source>
        <dbReference type="ARBA" id="ARBA00022729"/>
    </source>
</evidence>
<evidence type="ECO:0000256" key="7">
    <source>
        <dbReference type="ARBA" id="ARBA00023049"/>
    </source>
</evidence>
<dbReference type="InterPro" id="IPR009045">
    <property type="entry name" value="Zn_M74/Hedgehog-like"/>
</dbReference>
<feature type="chain" id="PRO_5035297791" evidence="9">
    <location>
        <begin position="20"/>
        <end position="292"/>
    </location>
</feature>
<reference evidence="10" key="1">
    <citation type="submission" date="2020-01" db="EMBL/GenBank/DDBJ databases">
        <authorList>
            <person name="Yang Y."/>
            <person name="Kwon Y.M."/>
        </authorList>
    </citation>
    <scope>NUCLEOTIDE SEQUENCE</scope>
    <source>
        <strain evidence="10">PG104</strain>
    </source>
</reference>
<keyword evidence="5" id="KW-0378">Hydrolase</keyword>
<dbReference type="RefSeq" id="WP_211783327.1">
    <property type="nucleotide sequence ID" value="NZ_CP047289.1"/>
</dbReference>
<evidence type="ECO:0000256" key="6">
    <source>
        <dbReference type="ARBA" id="ARBA00022833"/>
    </source>
</evidence>
<dbReference type="InterPro" id="IPR005073">
    <property type="entry name" value="Peptidase_M74"/>
</dbReference>
<evidence type="ECO:0000313" key="11">
    <source>
        <dbReference type="Proteomes" id="UP000679284"/>
    </source>
</evidence>
<feature type="disulfide bond" evidence="8">
    <location>
        <begin position="221"/>
        <end position="228"/>
    </location>
</feature>
<dbReference type="GO" id="GO:0046872">
    <property type="term" value="F:metal ion binding"/>
    <property type="evidence" value="ECO:0007669"/>
    <property type="project" value="UniProtKB-KW"/>
</dbReference>
<dbReference type="PIRSF" id="PIRSF018455">
    <property type="entry name" value="MepA"/>
    <property type="match status" value="1"/>
</dbReference>
<keyword evidence="1" id="KW-0645">Protease</keyword>
<dbReference type="Proteomes" id="UP000679284">
    <property type="component" value="Chromosome"/>
</dbReference>
<keyword evidence="11" id="KW-1185">Reference proteome</keyword>
<keyword evidence="6" id="KW-0862">Zinc</keyword>
<keyword evidence="4" id="KW-0574">Periplasm</keyword>
<dbReference type="AlphaFoldDB" id="A0A8J8MSV6"/>
<dbReference type="KEGG" id="fap:GR316_07375"/>
<feature type="disulfide bond" evidence="8">
    <location>
        <begin position="191"/>
        <end position="245"/>
    </location>
</feature>
<evidence type="ECO:0000256" key="2">
    <source>
        <dbReference type="ARBA" id="ARBA00022723"/>
    </source>
</evidence>
<keyword evidence="8" id="KW-1015">Disulfide bond</keyword>
<organism evidence="10 11">
    <name type="scientific">Falsirhodobacter algicola</name>
    <dbReference type="NCBI Taxonomy" id="2692330"/>
    <lineage>
        <taxon>Bacteria</taxon>
        <taxon>Pseudomonadati</taxon>
        <taxon>Pseudomonadota</taxon>
        <taxon>Alphaproteobacteria</taxon>
        <taxon>Rhodobacterales</taxon>
        <taxon>Paracoccaceae</taxon>
        <taxon>Falsirhodobacter</taxon>
    </lineage>
</organism>
<dbReference type="GO" id="GO:0008237">
    <property type="term" value="F:metallopeptidase activity"/>
    <property type="evidence" value="ECO:0007669"/>
    <property type="project" value="UniProtKB-KW"/>
</dbReference>
<dbReference type="SUPFAM" id="SSF55166">
    <property type="entry name" value="Hedgehog/DD-peptidase"/>
    <property type="match status" value="1"/>
</dbReference>
<evidence type="ECO:0000313" key="10">
    <source>
        <dbReference type="EMBL" id="QUS36106.1"/>
    </source>
</evidence>
<gene>
    <name evidence="10" type="primary">mepA</name>
    <name evidence="10" type="ORF">GR316_07375</name>
</gene>
<feature type="signal peptide" evidence="9">
    <location>
        <begin position="1"/>
        <end position="19"/>
    </location>
</feature>
<feature type="disulfide bond" evidence="8">
    <location>
        <begin position="48"/>
        <end position="285"/>
    </location>
</feature>
<dbReference type="Pfam" id="PF03411">
    <property type="entry name" value="Peptidase_M74"/>
    <property type="match status" value="1"/>
</dbReference>